<sequence length="189" mass="20900">MPDARGRVCHTRGMTDAQHALTDYRRRKDAFFASGRGPIRPPHLETFTGLSYYPAAPELAFQLPVTRTEGVSVTLQTTTEEERELQAFGTVDVPFPDGVHTLTLYAQPGEETPAGLFLPFRDATSAHETYGAGRYMDVPTFARDGDVWVSLDFNLAYHPYCAYGDGWACPLPPAGNWLPLPVRAGERLP</sequence>
<reference evidence="1" key="1">
    <citation type="journal article" date="2014" name="Int. J. Syst. Evol. Microbiol.">
        <title>Complete genome sequence of Corynebacterium casei LMG S-19264T (=DSM 44701T), isolated from a smear-ripened cheese.</title>
        <authorList>
            <consortium name="US DOE Joint Genome Institute (JGI-PGF)"/>
            <person name="Walter F."/>
            <person name="Albersmeier A."/>
            <person name="Kalinowski J."/>
            <person name="Ruckert C."/>
        </authorList>
    </citation>
    <scope>NUCLEOTIDE SEQUENCE</scope>
    <source>
        <strain evidence="1">JCM 14371</strain>
    </source>
</reference>
<dbReference type="Proteomes" id="UP000635726">
    <property type="component" value="Unassembled WGS sequence"/>
</dbReference>
<dbReference type="AlphaFoldDB" id="A0A917UKR7"/>
<evidence type="ECO:0000313" key="1">
    <source>
        <dbReference type="EMBL" id="GGJ64662.1"/>
    </source>
</evidence>
<comment type="caution">
    <text evidence="1">The sequence shown here is derived from an EMBL/GenBank/DDBJ whole genome shotgun (WGS) entry which is preliminary data.</text>
</comment>
<evidence type="ECO:0000313" key="2">
    <source>
        <dbReference type="Proteomes" id="UP000635726"/>
    </source>
</evidence>
<keyword evidence="2" id="KW-1185">Reference proteome</keyword>
<name>A0A917UKR7_9DEIO</name>
<proteinExistence type="predicted"/>
<dbReference type="PANTHER" id="PTHR41913">
    <property type="entry name" value="DUF1684 DOMAIN-CONTAINING PROTEIN"/>
    <property type="match status" value="1"/>
</dbReference>
<dbReference type="EMBL" id="BMOE01000001">
    <property type="protein sequence ID" value="GGJ64662.1"/>
    <property type="molecule type" value="Genomic_DNA"/>
</dbReference>
<dbReference type="InterPro" id="IPR012467">
    <property type="entry name" value="DUF1684"/>
</dbReference>
<gene>
    <name evidence="1" type="ORF">GCM10008939_05720</name>
</gene>
<dbReference type="PANTHER" id="PTHR41913:SF1">
    <property type="entry name" value="DUF1684 DOMAIN-CONTAINING PROTEIN"/>
    <property type="match status" value="1"/>
</dbReference>
<reference evidence="1" key="2">
    <citation type="submission" date="2020-09" db="EMBL/GenBank/DDBJ databases">
        <authorList>
            <person name="Sun Q."/>
            <person name="Ohkuma M."/>
        </authorList>
    </citation>
    <scope>NUCLEOTIDE SEQUENCE</scope>
    <source>
        <strain evidence="1">JCM 14371</strain>
    </source>
</reference>
<organism evidence="1 2">
    <name type="scientific">Deinococcus aquiradiocola</name>
    <dbReference type="NCBI Taxonomy" id="393059"/>
    <lineage>
        <taxon>Bacteria</taxon>
        <taxon>Thermotogati</taxon>
        <taxon>Deinococcota</taxon>
        <taxon>Deinococci</taxon>
        <taxon>Deinococcales</taxon>
        <taxon>Deinococcaceae</taxon>
        <taxon>Deinococcus</taxon>
    </lineage>
</organism>
<evidence type="ECO:0008006" key="3">
    <source>
        <dbReference type="Google" id="ProtNLM"/>
    </source>
</evidence>
<accession>A0A917UKR7</accession>
<protein>
    <recommendedName>
        <fullName evidence="3">DUF1684 domain-containing protein</fullName>
    </recommendedName>
</protein>
<dbReference type="Pfam" id="PF07920">
    <property type="entry name" value="DUF1684"/>
    <property type="match status" value="1"/>
</dbReference>